<evidence type="ECO:0000259" key="11">
    <source>
        <dbReference type="PROSITE" id="PS51975"/>
    </source>
</evidence>
<dbReference type="InterPro" id="IPR004649">
    <property type="entry name" value="RNase_H2_suA"/>
</dbReference>
<evidence type="ECO:0000313" key="12">
    <source>
        <dbReference type="EMBL" id="KAL2920108.1"/>
    </source>
</evidence>
<dbReference type="PANTHER" id="PTHR10954">
    <property type="entry name" value="RIBONUCLEASE H2 SUBUNIT A"/>
    <property type="match status" value="1"/>
</dbReference>
<comment type="catalytic activity">
    <reaction evidence="1 8 9">
        <text>Endonucleolytic cleavage to 5'-phosphomonoester.</text>
        <dbReference type="EC" id="3.1.26.4"/>
    </reaction>
</comment>
<dbReference type="PANTHER" id="PTHR10954:SF7">
    <property type="entry name" value="RIBONUCLEASE H2 SUBUNIT A"/>
    <property type="match status" value="1"/>
</dbReference>
<feature type="region of interest" description="Disordered" evidence="10">
    <location>
        <begin position="1"/>
        <end position="23"/>
    </location>
</feature>
<dbReference type="SUPFAM" id="SSF53098">
    <property type="entry name" value="Ribonuclease H-like"/>
    <property type="match status" value="1"/>
</dbReference>
<dbReference type="Pfam" id="PF01351">
    <property type="entry name" value="RNase_HII"/>
    <property type="match status" value="1"/>
</dbReference>
<evidence type="ECO:0000256" key="6">
    <source>
        <dbReference type="ARBA" id="ARBA00022759"/>
    </source>
</evidence>
<comment type="cofactor">
    <cofactor evidence="2">
        <name>Mg(2+)</name>
        <dbReference type="ChEBI" id="CHEBI:18420"/>
    </cofactor>
</comment>
<comment type="cofactor">
    <cofactor evidence="8">
        <name>Mn(2+)</name>
        <dbReference type="ChEBI" id="CHEBI:29035"/>
    </cofactor>
    <cofactor evidence="8">
        <name>Mg(2+)</name>
        <dbReference type="ChEBI" id="CHEBI:18420"/>
    </cofactor>
    <text evidence="8">Manganese or magnesium. Binds 1 divalent metal ion per monomer in the absence of substrate. May bind a second metal ion after substrate binding.</text>
</comment>
<dbReference type="NCBIfam" id="TIGR00729">
    <property type="entry name" value="ribonuclease HII"/>
    <property type="match status" value="1"/>
</dbReference>
<comment type="function">
    <text evidence="9">Endonuclease that specifically degrades the RNA of RNA-DNA hybrids.</text>
</comment>
<evidence type="ECO:0000256" key="5">
    <source>
        <dbReference type="ARBA" id="ARBA00022723"/>
    </source>
</evidence>
<evidence type="ECO:0000256" key="8">
    <source>
        <dbReference type="PROSITE-ProRule" id="PRU01319"/>
    </source>
</evidence>
<evidence type="ECO:0000256" key="2">
    <source>
        <dbReference type="ARBA" id="ARBA00001946"/>
    </source>
</evidence>
<feature type="domain" description="RNase H type-2" evidence="11">
    <location>
        <begin position="100"/>
        <end position="307"/>
    </location>
</feature>
<keyword evidence="13" id="KW-1185">Reference proteome</keyword>
<feature type="binding site" evidence="8">
    <location>
        <position position="107"/>
    </location>
    <ligand>
        <name>a divalent metal cation</name>
        <dbReference type="ChEBI" id="CHEBI:60240"/>
    </ligand>
</feature>
<gene>
    <name evidence="12" type="ORF">HK105_200174</name>
</gene>
<keyword evidence="6 8" id="KW-0255">Endonuclease</keyword>
<keyword evidence="4 8" id="KW-0540">Nuclease</keyword>
<dbReference type="EMBL" id="JADGIZ020000001">
    <property type="protein sequence ID" value="KAL2920108.1"/>
    <property type="molecule type" value="Genomic_DNA"/>
</dbReference>
<dbReference type="PROSITE" id="PS51975">
    <property type="entry name" value="RNASE_H_2"/>
    <property type="match status" value="1"/>
</dbReference>
<evidence type="ECO:0000256" key="10">
    <source>
        <dbReference type="SAM" id="MobiDB-lite"/>
    </source>
</evidence>
<comment type="similarity">
    <text evidence="3">Belongs to the RNase HII family. Eukaryotic subfamily.</text>
</comment>
<feature type="binding site" evidence="8">
    <location>
        <position position="106"/>
    </location>
    <ligand>
        <name>a divalent metal cation</name>
        <dbReference type="ChEBI" id="CHEBI:60240"/>
    </ligand>
</feature>
<dbReference type="CDD" id="cd07181">
    <property type="entry name" value="RNase_HII_eukaryota_like"/>
    <property type="match status" value="1"/>
</dbReference>
<comment type="caution">
    <text evidence="12">The sequence shown here is derived from an EMBL/GenBank/DDBJ whole genome shotgun (WGS) entry which is preliminary data.</text>
</comment>
<sequence length="307" mass="31837">MVSDPDMDVVLGDTAGEADGAGVTEDMVDAADAGSEASDAGEGATMHAFDVLRAGATAAASSGGASAAGTLAHIPAGPCTKSWSHFSAVPGECAEAGDGGCIMGVDEAGRGPVLGPMVYAVCYTPASQRERLGKVGFDDSKVLKESERDGLFDQVLEAPEWIGWAVTACSPQDISESMLRRAKHNLNELAFDTTAGLIQGVLDRGVRVTELYVDTVGPPDKYQARLAQRFPRIGRIVVAKKADSLYAVVSAASICAKVTRDAVLRGWEYVERGLVATRDFGSGYPSAGQGRPPHSLCAVTGLAPSVF</sequence>
<dbReference type="EC" id="3.1.26.4" evidence="9"/>
<dbReference type="InterPro" id="IPR036397">
    <property type="entry name" value="RNaseH_sf"/>
</dbReference>
<dbReference type="Gene3D" id="3.30.420.10">
    <property type="entry name" value="Ribonuclease H-like superfamily/Ribonuclease H"/>
    <property type="match status" value="1"/>
</dbReference>
<evidence type="ECO:0000256" key="1">
    <source>
        <dbReference type="ARBA" id="ARBA00000077"/>
    </source>
</evidence>
<reference evidence="12 13" key="1">
    <citation type="submission" date="2023-09" db="EMBL/GenBank/DDBJ databases">
        <title>Pangenome analysis of Batrachochytrium dendrobatidis and related Chytrids.</title>
        <authorList>
            <person name="Yacoub M.N."/>
            <person name="Stajich J.E."/>
            <person name="James T.Y."/>
        </authorList>
    </citation>
    <scope>NUCLEOTIDE SEQUENCE [LARGE SCALE GENOMIC DNA]</scope>
    <source>
        <strain evidence="12 13">JEL0888</strain>
    </source>
</reference>
<dbReference type="InterPro" id="IPR012337">
    <property type="entry name" value="RNaseH-like_sf"/>
</dbReference>
<organism evidence="12 13">
    <name type="scientific">Polyrhizophydium stewartii</name>
    <dbReference type="NCBI Taxonomy" id="2732419"/>
    <lineage>
        <taxon>Eukaryota</taxon>
        <taxon>Fungi</taxon>
        <taxon>Fungi incertae sedis</taxon>
        <taxon>Chytridiomycota</taxon>
        <taxon>Chytridiomycota incertae sedis</taxon>
        <taxon>Chytridiomycetes</taxon>
        <taxon>Rhizophydiales</taxon>
        <taxon>Rhizophydiales incertae sedis</taxon>
        <taxon>Polyrhizophydium</taxon>
    </lineage>
</organism>
<keyword evidence="5 8" id="KW-0479">Metal-binding</keyword>
<proteinExistence type="inferred from homology"/>
<evidence type="ECO:0000256" key="9">
    <source>
        <dbReference type="RuleBase" id="RU003515"/>
    </source>
</evidence>
<feature type="binding site" evidence="8">
    <location>
        <position position="214"/>
    </location>
    <ligand>
        <name>a divalent metal cation</name>
        <dbReference type="ChEBI" id="CHEBI:60240"/>
    </ligand>
</feature>
<keyword evidence="7 8" id="KW-0378">Hydrolase</keyword>
<dbReference type="InterPro" id="IPR001352">
    <property type="entry name" value="RNase_HII/HIII"/>
</dbReference>
<protein>
    <recommendedName>
        <fullName evidence="9">Ribonuclease</fullName>
        <ecNumber evidence="9">3.1.26.4</ecNumber>
    </recommendedName>
</protein>
<name>A0ABR4NKP7_9FUNG</name>
<dbReference type="Proteomes" id="UP001527925">
    <property type="component" value="Unassembled WGS sequence"/>
</dbReference>
<dbReference type="InterPro" id="IPR024567">
    <property type="entry name" value="RNase_HII/HIII_dom"/>
</dbReference>
<evidence type="ECO:0000256" key="7">
    <source>
        <dbReference type="ARBA" id="ARBA00022801"/>
    </source>
</evidence>
<accession>A0ABR4NKP7</accession>
<evidence type="ECO:0000256" key="4">
    <source>
        <dbReference type="ARBA" id="ARBA00022722"/>
    </source>
</evidence>
<evidence type="ECO:0000313" key="13">
    <source>
        <dbReference type="Proteomes" id="UP001527925"/>
    </source>
</evidence>
<evidence type="ECO:0000256" key="3">
    <source>
        <dbReference type="ARBA" id="ARBA00007058"/>
    </source>
</evidence>